<comment type="similarity">
    <text evidence="2 10 11">Belongs to the TRAFAC class translation factor GTPase superfamily. Classic translation factor GTPase family. IF-2 subfamily.</text>
</comment>
<dbReference type="InterPro" id="IPR000178">
    <property type="entry name" value="TF_IF2_bacterial-like"/>
</dbReference>
<dbReference type="InterPro" id="IPR005225">
    <property type="entry name" value="Small_GTP-bd"/>
</dbReference>
<dbReference type="InterPro" id="IPR044145">
    <property type="entry name" value="IF2_II"/>
</dbReference>
<proteinExistence type="inferred from homology"/>
<keyword evidence="5 10" id="KW-0396">Initiation factor</keyword>
<feature type="compositionally biased region" description="Low complexity" evidence="12">
    <location>
        <begin position="136"/>
        <end position="147"/>
    </location>
</feature>
<feature type="compositionally biased region" description="Basic and acidic residues" evidence="12">
    <location>
        <begin position="325"/>
        <end position="334"/>
    </location>
</feature>
<dbReference type="InterPro" id="IPR009000">
    <property type="entry name" value="Transl_B-barrel_sf"/>
</dbReference>
<dbReference type="NCBIfam" id="TIGR00231">
    <property type="entry name" value="small_GTP"/>
    <property type="match status" value="1"/>
</dbReference>
<feature type="region of interest" description="G-domain" evidence="10">
    <location>
        <begin position="441"/>
        <end position="589"/>
    </location>
</feature>
<dbReference type="InterPro" id="IPR006847">
    <property type="entry name" value="IF2_N"/>
</dbReference>
<dbReference type="GO" id="GO:0003924">
    <property type="term" value="F:GTPase activity"/>
    <property type="evidence" value="ECO:0007669"/>
    <property type="project" value="UniProtKB-UniRule"/>
</dbReference>
<dbReference type="FunFam" id="3.40.50.300:FF:000019">
    <property type="entry name" value="Translation initiation factor IF-2"/>
    <property type="match status" value="1"/>
</dbReference>
<feature type="compositionally biased region" description="Low complexity" evidence="12">
    <location>
        <begin position="107"/>
        <end position="127"/>
    </location>
</feature>
<dbReference type="InterPro" id="IPR004161">
    <property type="entry name" value="EFTu-like_2"/>
</dbReference>
<evidence type="ECO:0000256" key="6">
    <source>
        <dbReference type="ARBA" id="ARBA00022741"/>
    </source>
</evidence>
<dbReference type="Gene3D" id="3.40.50.300">
    <property type="entry name" value="P-loop containing nucleotide triphosphate hydrolases"/>
    <property type="match status" value="1"/>
</dbReference>
<evidence type="ECO:0000256" key="11">
    <source>
        <dbReference type="RuleBase" id="RU000644"/>
    </source>
</evidence>
<dbReference type="Gene3D" id="3.40.50.10050">
    <property type="entry name" value="Translation initiation factor IF- 2, domain 3"/>
    <property type="match status" value="1"/>
</dbReference>
<evidence type="ECO:0000256" key="9">
    <source>
        <dbReference type="ARBA" id="ARBA00025162"/>
    </source>
</evidence>
<dbReference type="Pfam" id="PF04760">
    <property type="entry name" value="IF2_N"/>
    <property type="match status" value="1"/>
</dbReference>
<dbReference type="HAMAP" id="MF_00100_B">
    <property type="entry name" value="IF_2_B"/>
    <property type="match status" value="1"/>
</dbReference>
<feature type="compositionally biased region" description="Low complexity" evidence="12">
    <location>
        <begin position="220"/>
        <end position="229"/>
    </location>
</feature>
<dbReference type="CDD" id="cd01887">
    <property type="entry name" value="IF2_eIF5B"/>
    <property type="match status" value="1"/>
</dbReference>
<evidence type="ECO:0000256" key="8">
    <source>
        <dbReference type="ARBA" id="ARBA00023134"/>
    </source>
</evidence>
<feature type="region of interest" description="Disordered" evidence="12">
    <location>
        <begin position="50"/>
        <end position="351"/>
    </location>
</feature>
<feature type="compositionally biased region" description="Basic and acidic residues" evidence="12">
    <location>
        <begin position="298"/>
        <end position="317"/>
    </location>
</feature>
<sequence length="949" mass="102406">MPIRIYALAKELDIENKELVDICGKVGITGKGSALASLNDDEVVKVRSFLTDKSGGKKPSAPVAPTQDAPIRNPSVTPPLKTPRLLKPKTVTTAAPKTPATAPPSKTPAVAPAPKETVVEPPVVKAPAPKPPAPEETPAAAPVAKAPVAPPAPAKPAPAPPAEESGPMRRGFSPLGGRGGKIKVMPNKNKAEKKEKGAGDPRKDQPKKPDQPAIRLASMPEVKQPAPKAAEPEVKAQKPDIRLPKDAINKAKRGTPAPLEQYTDQQKKGKTARPETTPAAGESGAAAPLDRSRKRRGAKGETLDPDEKRIMAKTRPDRKGRRGRGGLDDDERGRPSYNRRKGRKVKPPADRKKAIVLQLPCTVREFSEAAGISSGEVLKFLMSEGIAITINGKIEDQMVELLVAHFDVKVEVRQHETLEDSHISVLDDREDSPEDMVMRPPVVTFLGHVDHGKTSLLDALIGINVVSGEAGGITQHIRAYEVEKNGRMIAFVDTPGHEAFTEMRARGANVTDIAVLVVAAEDGVMPQTEEAISHARAAGVPIVVALNKIDLPGADANRVMQQLAQFNLLPSEWGGETEVVKTSALSGEGLDELLETLLLVADLNEWKANPNRPALGVCLESEQDPARGVTAKMIVQKGTLKVGDVIVCGSAHGRVKAMYNTLHKNKRLTEAGPSTPINLIGLDVAPEAGESFHVLEDIGVARELAEKREFDRKSGQLSGHSTEVTYDRFLALLEDGKLGKPNEVITLNLILRADTRGSIEAIQKEFTKFTHPEVQVRILQASVGGVSVADVTLAHASQAVIVAFNVIPDEAARAMADDRGVEVRRYEVIYKVTDDIKLMLEGRLKPEEQVVELGMAGVMQTFDISRVGTIAGCRVMRGTIERNARARVYRENRMIGDYPIDALKREKDDAKEVRQGFECGIKLAGFNDVKVGDMLEAYKIQEVARTLDS</sequence>
<evidence type="ECO:0000256" key="12">
    <source>
        <dbReference type="SAM" id="MobiDB-lite"/>
    </source>
</evidence>
<dbReference type="AlphaFoldDB" id="A0A518DQX3"/>
<gene>
    <name evidence="10 14" type="primary">infB</name>
    <name evidence="14" type="ORF">Pla8534_20170</name>
</gene>
<reference evidence="14 15" key="1">
    <citation type="submission" date="2019-02" db="EMBL/GenBank/DDBJ databases">
        <title>Deep-cultivation of Planctomycetes and their phenomic and genomic characterization uncovers novel biology.</title>
        <authorList>
            <person name="Wiegand S."/>
            <person name="Jogler M."/>
            <person name="Boedeker C."/>
            <person name="Pinto D."/>
            <person name="Vollmers J."/>
            <person name="Rivas-Marin E."/>
            <person name="Kohn T."/>
            <person name="Peeters S.H."/>
            <person name="Heuer A."/>
            <person name="Rast P."/>
            <person name="Oberbeckmann S."/>
            <person name="Bunk B."/>
            <person name="Jeske O."/>
            <person name="Meyerdierks A."/>
            <person name="Storesund J.E."/>
            <person name="Kallscheuer N."/>
            <person name="Luecker S."/>
            <person name="Lage O.M."/>
            <person name="Pohl T."/>
            <person name="Merkel B.J."/>
            <person name="Hornburger P."/>
            <person name="Mueller R.-W."/>
            <person name="Bruemmer F."/>
            <person name="Labrenz M."/>
            <person name="Spormann A.M."/>
            <person name="Op den Camp H."/>
            <person name="Overmann J."/>
            <person name="Amann R."/>
            <person name="Jetten M.S.M."/>
            <person name="Mascher T."/>
            <person name="Medema M.H."/>
            <person name="Devos D.P."/>
            <person name="Kaster A.-K."/>
            <person name="Ovreas L."/>
            <person name="Rohde M."/>
            <person name="Galperin M.Y."/>
            <person name="Jogler C."/>
        </authorList>
    </citation>
    <scope>NUCLEOTIDE SEQUENCE [LARGE SCALE GENOMIC DNA]</scope>
    <source>
        <strain evidence="14 15">Pla85_3_4</strain>
    </source>
</reference>
<feature type="compositionally biased region" description="Basic and acidic residues" evidence="12">
    <location>
        <begin position="230"/>
        <end position="249"/>
    </location>
</feature>
<feature type="domain" description="Tr-type G" evidence="13">
    <location>
        <begin position="438"/>
        <end position="605"/>
    </location>
</feature>
<evidence type="ECO:0000256" key="1">
    <source>
        <dbReference type="ARBA" id="ARBA00004496"/>
    </source>
</evidence>
<comment type="function">
    <text evidence="9 10 11">One of the essential components for the initiation of protein synthesis. Protects formylmethionyl-tRNA from spontaneous hydrolysis and promotes its binding to the 30S ribosomal subunits. Also involved in the hydrolysis of GTP during the formation of the 70S ribosomal complex.</text>
</comment>
<evidence type="ECO:0000313" key="15">
    <source>
        <dbReference type="Proteomes" id="UP000317648"/>
    </source>
</evidence>
<evidence type="ECO:0000256" key="5">
    <source>
        <dbReference type="ARBA" id="ARBA00022540"/>
    </source>
</evidence>
<keyword evidence="4 10" id="KW-0963">Cytoplasm</keyword>
<evidence type="ECO:0000256" key="10">
    <source>
        <dbReference type="HAMAP-Rule" id="MF_00100"/>
    </source>
</evidence>
<dbReference type="InterPro" id="IPR023115">
    <property type="entry name" value="TIF_IF2_dom3"/>
</dbReference>
<organism evidence="14 15">
    <name type="scientific">Lignipirellula cremea</name>
    <dbReference type="NCBI Taxonomy" id="2528010"/>
    <lineage>
        <taxon>Bacteria</taxon>
        <taxon>Pseudomonadati</taxon>
        <taxon>Planctomycetota</taxon>
        <taxon>Planctomycetia</taxon>
        <taxon>Pirellulales</taxon>
        <taxon>Pirellulaceae</taxon>
        <taxon>Lignipirellula</taxon>
    </lineage>
</organism>
<keyword evidence="15" id="KW-1185">Reference proteome</keyword>
<dbReference type="NCBIfam" id="TIGR00487">
    <property type="entry name" value="IF-2"/>
    <property type="match status" value="1"/>
</dbReference>
<evidence type="ECO:0000256" key="7">
    <source>
        <dbReference type="ARBA" id="ARBA00022917"/>
    </source>
</evidence>
<keyword evidence="8 10" id="KW-0342">GTP-binding</keyword>
<dbReference type="SUPFAM" id="SSF50447">
    <property type="entry name" value="Translation proteins"/>
    <property type="match status" value="2"/>
</dbReference>
<comment type="subcellular location">
    <subcellularLocation>
        <location evidence="1 10">Cytoplasm</location>
    </subcellularLocation>
</comment>
<evidence type="ECO:0000259" key="13">
    <source>
        <dbReference type="PROSITE" id="PS51722"/>
    </source>
</evidence>
<dbReference type="FunFam" id="2.40.30.10:FF:000008">
    <property type="entry name" value="Translation initiation factor IF-2"/>
    <property type="match status" value="1"/>
</dbReference>
<dbReference type="FunFam" id="3.40.50.10050:FF:000001">
    <property type="entry name" value="Translation initiation factor IF-2"/>
    <property type="match status" value="1"/>
</dbReference>
<evidence type="ECO:0000256" key="4">
    <source>
        <dbReference type="ARBA" id="ARBA00022490"/>
    </source>
</evidence>
<dbReference type="InterPro" id="IPR015760">
    <property type="entry name" value="TIF_IF2"/>
</dbReference>
<dbReference type="GO" id="GO:0005525">
    <property type="term" value="F:GTP binding"/>
    <property type="evidence" value="ECO:0007669"/>
    <property type="project" value="UniProtKB-KW"/>
</dbReference>
<dbReference type="InterPro" id="IPR027417">
    <property type="entry name" value="P-loop_NTPase"/>
</dbReference>
<dbReference type="PANTHER" id="PTHR43381:SF5">
    <property type="entry name" value="TR-TYPE G DOMAIN-CONTAINING PROTEIN"/>
    <property type="match status" value="1"/>
</dbReference>
<feature type="binding site" evidence="10">
    <location>
        <begin position="547"/>
        <end position="550"/>
    </location>
    <ligand>
        <name>GTP</name>
        <dbReference type="ChEBI" id="CHEBI:37565"/>
    </ligand>
</feature>
<dbReference type="PROSITE" id="PS51722">
    <property type="entry name" value="G_TR_2"/>
    <property type="match status" value="1"/>
</dbReference>
<dbReference type="FunFam" id="2.40.30.10:FF:000054">
    <property type="entry name" value="Translation initiation factor IF-2"/>
    <property type="match status" value="1"/>
</dbReference>
<keyword evidence="6 10" id="KW-0547">Nucleotide-binding</keyword>
<feature type="compositionally biased region" description="Pro residues" evidence="12">
    <location>
        <begin position="148"/>
        <end position="161"/>
    </location>
</feature>
<evidence type="ECO:0000256" key="3">
    <source>
        <dbReference type="ARBA" id="ARBA00020675"/>
    </source>
</evidence>
<dbReference type="OrthoDB" id="9811804at2"/>
<dbReference type="CDD" id="cd03702">
    <property type="entry name" value="IF2_mtIF2_II"/>
    <property type="match status" value="1"/>
</dbReference>
<evidence type="ECO:0000313" key="14">
    <source>
        <dbReference type="EMBL" id="QDU94229.1"/>
    </source>
</evidence>
<feature type="compositionally biased region" description="Basic and acidic residues" evidence="12">
    <location>
        <begin position="189"/>
        <end position="210"/>
    </location>
</feature>
<dbReference type="InterPro" id="IPR000795">
    <property type="entry name" value="T_Tr_GTP-bd_dom"/>
</dbReference>
<name>A0A518DQX3_9BACT</name>
<dbReference type="CDD" id="cd03692">
    <property type="entry name" value="mtIF2_IVc"/>
    <property type="match status" value="1"/>
</dbReference>
<dbReference type="GO" id="GO:0005829">
    <property type="term" value="C:cytosol"/>
    <property type="evidence" value="ECO:0007669"/>
    <property type="project" value="TreeGrafter"/>
</dbReference>
<dbReference type="Proteomes" id="UP000317648">
    <property type="component" value="Chromosome"/>
</dbReference>
<feature type="compositionally biased region" description="Basic residues" evidence="12">
    <location>
        <begin position="337"/>
        <end position="346"/>
    </location>
</feature>
<feature type="binding site" evidence="10">
    <location>
        <begin position="493"/>
        <end position="497"/>
    </location>
    <ligand>
        <name>GTP</name>
        <dbReference type="ChEBI" id="CHEBI:37565"/>
    </ligand>
</feature>
<dbReference type="EMBL" id="CP036433">
    <property type="protein sequence ID" value="QDU94229.1"/>
    <property type="molecule type" value="Genomic_DNA"/>
</dbReference>
<dbReference type="KEGG" id="lcre:Pla8534_20170"/>
<keyword evidence="7 10" id="KW-0648">Protein biosynthesis</keyword>
<dbReference type="Pfam" id="PF03144">
    <property type="entry name" value="GTP_EFTU_D2"/>
    <property type="match status" value="1"/>
</dbReference>
<evidence type="ECO:0000256" key="2">
    <source>
        <dbReference type="ARBA" id="ARBA00007733"/>
    </source>
</evidence>
<dbReference type="SUPFAM" id="SSF52156">
    <property type="entry name" value="Initiation factor IF2/eIF5b, domain 3"/>
    <property type="match status" value="1"/>
</dbReference>
<dbReference type="Gene3D" id="1.10.10.2480">
    <property type="match status" value="1"/>
</dbReference>
<dbReference type="InterPro" id="IPR036925">
    <property type="entry name" value="TIF_IF2_dom3_sf"/>
</dbReference>
<dbReference type="Gene3D" id="2.40.30.10">
    <property type="entry name" value="Translation factors"/>
    <property type="match status" value="2"/>
</dbReference>
<dbReference type="Pfam" id="PF11987">
    <property type="entry name" value="IF-2"/>
    <property type="match status" value="1"/>
</dbReference>
<protein>
    <recommendedName>
        <fullName evidence="3 10">Translation initiation factor IF-2</fullName>
    </recommendedName>
</protein>
<feature type="binding site" evidence="10">
    <location>
        <begin position="447"/>
        <end position="454"/>
    </location>
    <ligand>
        <name>GTP</name>
        <dbReference type="ChEBI" id="CHEBI:37565"/>
    </ligand>
</feature>
<dbReference type="InterPro" id="IPR053905">
    <property type="entry name" value="EF-G-like_DII"/>
</dbReference>
<dbReference type="Pfam" id="PF22042">
    <property type="entry name" value="EF-G_D2"/>
    <property type="match status" value="1"/>
</dbReference>
<feature type="compositionally biased region" description="Low complexity" evidence="12">
    <location>
        <begin position="82"/>
        <end position="100"/>
    </location>
</feature>
<dbReference type="GO" id="GO:0003743">
    <property type="term" value="F:translation initiation factor activity"/>
    <property type="evidence" value="ECO:0007669"/>
    <property type="project" value="UniProtKB-UniRule"/>
</dbReference>
<dbReference type="PANTHER" id="PTHR43381">
    <property type="entry name" value="TRANSLATION INITIATION FACTOR IF-2-RELATED"/>
    <property type="match status" value="1"/>
</dbReference>
<dbReference type="SUPFAM" id="SSF52540">
    <property type="entry name" value="P-loop containing nucleoside triphosphate hydrolases"/>
    <property type="match status" value="1"/>
</dbReference>
<accession>A0A518DQX3</accession>
<dbReference type="Pfam" id="PF00009">
    <property type="entry name" value="GTP_EFTU"/>
    <property type="match status" value="1"/>
</dbReference>